<feature type="domain" description="SAC3/GANP/THP3 conserved" evidence="2">
    <location>
        <begin position="57"/>
        <end position="353"/>
    </location>
</feature>
<dbReference type="OrthoDB" id="264795at2759"/>
<dbReference type="InterPro" id="IPR005062">
    <property type="entry name" value="SAC3/GANP/THP3_conserved"/>
</dbReference>
<dbReference type="Proteomes" id="UP000228934">
    <property type="component" value="Unassembled WGS sequence"/>
</dbReference>
<accession>A0A2G9RT46</accession>
<dbReference type="PANTHER" id="PTHR12436">
    <property type="entry name" value="80 KDA MCM3-ASSOCIATED PROTEIN"/>
    <property type="match status" value="1"/>
</dbReference>
<dbReference type="GO" id="GO:0051225">
    <property type="term" value="P:spindle assembly"/>
    <property type="evidence" value="ECO:0007669"/>
    <property type="project" value="TreeGrafter"/>
</dbReference>
<dbReference type="GO" id="GO:0005813">
    <property type="term" value="C:centrosome"/>
    <property type="evidence" value="ECO:0007669"/>
    <property type="project" value="TreeGrafter"/>
</dbReference>
<feature type="region of interest" description="Disordered" evidence="1">
    <location>
        <begin position="89"/>
        <end position="117"/>
    </location>
</feature>
<dbReference type="AlphaFoldDB" id="A0A2G9RT46"/>
<dbReference type="GO" id="GO:0005634">
    <property type="term" value="C:nucleus"/>
    <property type="evidence" value="ECO:0007669"/>
    <property type="project" value="TreeGrafter"/>
</dbReference>
<protein>
    <recommendedName>
        <fullName evidence="2">SAC3/GANP/THP3 conserved domain-containing protein</fullName>
    </recommendedName>
</protein>
<dbReference type="GO" id="GO:0051298">
    <property type="term" value="P:centrosome duplication"/>
    <property type="evidence" value="ECO:0007669"/>
    <property type="project" value="TreeGrafter"/>
</dbReference>
<keyword evidence="4" id="KW-1185">Reference proteome</keyword>
<name>A0A2G9RT46_AQUCT</name>
<dbReference type="Gene3D" id="1.25.40.990">
    <property type="match status" value="1"/>
</dbReference>
<dbReference type="InterPro" id="IPR045107">
    <property type="entry name" value="SAC3/GANP/THP3"/>
</dbReference>
<proteinExistence type="predicted"/>
<dbReference type="PANTHER" id="PTHR12436:SF38">
    <property type="entry name" value="SAC3 DOMAIN-CONTAINING PROTEIN 1"/>
    <property type="match status" value="1"/>
</dbReference>
<dbReference type="EMBL" id="KV932273">
    <property type="protein sequence ID" value="PIO31034.1"/>
    <property type="molecule type" value="Genomic_DNA"/>
</dbReference>
<evidence type="ECO:0000313" key="4">
    <source>
        <dbReference type="Proteomes" id="UP000228934"/>
    </source>
</evidence>
<evidence type="ECO:0000256" key="1">
    <source>
        <dbReference type="SAM" id="MobiDB-lite"/>
    </source>
</evidence>
<reference evidence="4" key="1">
    <citation type="journal article" date="2017" name="Nat. Commun.">
        <title>The North American bullfrog draft genome provides insight into hormonal regulation of long noncoding RNA.</title>
        <authorList>
            <person name="Hammond S.A."/>
            <person name="Warren R.L."/>
            <person name="Vandervalk B.P."/>
            <person name="Kucuk E."/>
            <person name="Khan H."/>
            <person name="Gibb E.A."/>
            <person name="Pandoh P."/>
            <person name="Kirk H."/>
            <person name="Zhao Y."/>
            <person name="Jones M."/>
            <person name="Mungall A.J."/>
            <person name="Coope R."/>
            <person name="Pleasance S."/>
            <person name="Moore R.A."/>
            <person name="Holt R.A."/>
            <person name="Round J.M."/>
            <person name="Ohora S."/>
            <person name="Walle B.V."/>
            <person name="Veldhoen N."/>
            <person name="Helbing C.C."/>
            <person name="Birol I."/>
        </authorList>
    </citation>
    <scope>NUCLEOTIDE SEQUENCE [LARGE SCALE GENOMIC DNA]</scope>
</reference>
<evidence type="ECO:0000313" key="3">
    <source>
        <dbReference type="EMBL" id="PIO31034.1"/>
    </source>
</evidence>
<dbReference type="GO" id="GO:0005819">
    <property type="term" value="C:spindle"/>
    <property type="evidence" value="ECO:0007669"/>
    <property type="project" value="TreeGrafter"/>
</dbReference>
<evidence type="ECO:0000259" key="2">
    <source>
        <dbReference type="Pfam" id="PF03399"/>
    </source>
</evidence>
<sequence length="403" mass="46528">MIRQHNPDTPAMSREGRAVHRALWKADTKHAHDDDYTLQSRNMDVSPPNLVGLCLDMCSERERREREQHGLLHPLEMQNRHLQKRGFRHGGHPIADPGRTVKEYSRPAAGKELSSPRNLRPPATLLKTVQYLIMEIWEEVNEQDSTSLALAYPFVFDRLRAVRQDLTVQRISGTEGAPVLEGSLGFLLCAPYLVRDLPLEDYSETLHSTQVRESFAELMQCYNRGGKFVRQAEFRALLLLYDLGNLDAMHRALQLPHSIRNSPEIRLALDINRSYLEKNWVRLFRLVRQLDCLKACAFYRHLPDCRSQAIRIYMNAYSSRNCRFPLDHLTYLLAVDSPFKASDMCKRRGLVVTSGEYEFVLFHKASFKDVDLECPGREIQLVEAKKENMSWAEVMMGQEICTV</sequence>
<dbReference type="Pfam" id="PF03399">
    <property type="entry name" value="SAC3_GANP"/>
    <property type="match status" value="1"/>
</dbReference>
<organism evidence="3 4">
    <name type="scientific">Aquarana catesbeiana</name>
    <name type="common">American bullfrog</name>
    <name type="synonym">Rana catesbeiana</name>
    <dbReference type="NCBI Taxonomy" id="8400"/>
    <lineage>
        <taxon>Eukaryota</taxon>
        <taxon>Metazoa</taxon>
        <taxon>Chordata</taxon>
        <taxon>Craniata</taxon>
        <taxon>Vertebrata</taxon>
        <taxon>Euteleostomi</taxon>
        <taxon>Amphibia</taxon>
        <taxon>Batrachia</taxon>
        <taxon>Anura</taxon>
        <taxon>Neobatrachia</taxon>
        <taxon>Ranoidea</taxon>
        <taxon>Ranidae</taxon>
        <taxon>Aquarana</taxon>
    </lineage>
</organism>
<gene>
    <name evidence="3" type="ORF">AB205_0025630</name>
</gene>